<evidence type="ECO:0000256" key="2">
    <source>
        <dbReference type="ARBA" id="ARBA00022475"/>
    </source>
</evidence>
<keyword evidence="5 6" id="KW-0472">Membrane</keyword>
<gene>
    <name evidence="7" type="ORF">HMPREF9460_02265</name>
</gene>
<dbReference type="Pfam" id="PF04347">
    <property type="entry name" value="FliO"/>
    <property type="match status" value="1"/>
</dbReference>
<dbReference type="EMBL" id="ADLO01000065">
    <property type="protein sequence ID" value="KGF55090.1"/>
    <property type="molecule type" value="Genomic_DNA"/>
</dbReference>
<evidence type="ECO:0000313" key="8">
    <source>
        <dbReference type="Proteomes" id="UP000029585"/>
    </source>
</evidence>
<evidence type="ECO:0008006" key="9">
    <source>
        <dbReference type="Google" id="ProtNLM"/>
    </source>
</evidence>
<keyword evidence="4 6" id="KW-1133">Transmembrane helix</keyword>
<evidence type="ECO:0000256" key="1">
    <source>
        <dbReference type="ARBA" id="ARBA00004236"/>
    </source>
</evidence>
<proteinExistence type="predicted"/>
<dbReference type="AlphaFoldDB" id="A0A096B7Q3"/>
<accession>A0A096B7Q3</accession>
<organism evidence="7 8">
    <name type="scientific">Flavonifractor plautii 1_3_50AFAA</name>
    <dbReference type="NCBI Taxonomy" id="742738"/>
    <lineage>
        <taxon>Bacteria</taxon>
        <taxon>Bacillati</taxon>
        <taxon>Bacillota</taxon>
        <taxon>Clostridia</taxon>
        <taxon>Eubacteriales</taxon>
        <taxon>Oscillospiraceae</taxon>
        <taxon>Flavonifractor</taxon>
    </lineage>
</organism>
<reference evidence="7 8" key="1">
    <citation type="submission" date="2011-08" db="EMBL/GenBank/DDBJ databases">
        <title>The Genome Sequence of Clostridium orbiscindens 1_3_50AFAA.</title>
        <authorList>
            <consortium name="The Broad Institute Genome Sequencing Platform"/>
            <person name="Earl A."/>
            <person name="Ward D."/>
            <person name="Feldgarden M."/>
            <person name="Gevers D."/>
            <person name="Daigneault M."/>
            <person name="Strauss J."/>
            <person name="Allen-Vercoe E."/>
            <person name="Young S.K."/>
            <person name="Zeng Q."/>
            <person name="Gargeya S."/>
            <person name="Fitzgerald M."/>
            <person name="Haas B."/>
            <person name="Abouelleil A."/>
            <person name="Alvarado L."/>
            <person name="Arachchi H.M."/>
            <person name="Berlin A."/>
            <person name="Brown A."/>
            <person name="Chapman S.B."/>
            <person name="Chen Z."/>
            <person name="Dunbar C."/>
            <person name="Freedman E."/>
            <person name="Gearin G."/>
            <person name="Gellesch M."/>
            <person name="Goldberg J."/>
            <person name="Griggs A."/>
            <person name="Gujja S."/>
            <person name="Heiman D."/>
            <person name="Howarth C."/>
            <person name="Larson L."/>
            <person name="Lui A."/>
            <person name="MacDonald P.J.P."/>
            <person name="Montmayeur A."/>
            <person name="Murphy C."/>
            <person name="Neiman D."/>
            <person name="Pearson M."/>
            <person name="Priest M."/>
            <person name="Roberts A."/>
            <person name="Saif S."/>
            <person name="Shea T."/>
            <person name="Shenoy N."/>
            <person name="Sisk P."/>
            <person name="Stolte C."/>
            <person name="Sykes S."/>
            <person name="Wortman J."/>
            <person name="Nusbaum C."/>
            <person name="Birren B."/>
        </authorList>
    </citation>
    <scope>NUCLEOTIDE SEQUENCE [LARGE SCALE GENOMIC DNA]</scope>
    <source>
        <strain evidence="7 8">1_3_50AFAA</strain>
    </source>
</reference>
<dbReference type="InterPro" id="IPR022781">
    <property type="entry name" value="Flagellar_biosynth_FliO"/>
</dbReference>
<dbReference type="Proteomes" id="UP000029585">
    <property type="component" value="Unassembled WGS sequence"/>
</dbReference>
<dbReference type="RefSeq" id="WP_044941295.1">
    <property type="nucleotide sequence ID" value="NZ_KN174163.1"/>
</dbReference>
<protein>
    <recommendedName>
        <fullName evidence="9">Flagellar protein</fullName>
    </recommendedName>
</protein>
<evidence type="ECO:0000256" key="5">
    <source>
        <dbReference type="ARBA" id="ARBA00023136"/>
    </source>
</evidence>
<sequence>MPEVLWTICAILGVLVLAYLFTRYVAGRGQGGGPSRLGKRMLTILDQVAVGKDQRLLLVRAGETYYFLGVTQGSITCLEKLTAEEAEAWMGGADGAAAPKMGFQEALHSALEQRKQQRRP</sequence>
<dbReference type="GO" id="GO:0044781">
    <property type="term" value="P:bacterial-type flagellum organization"/>
    <property type="evidence" value="ECO:0007669"/>
    <property type="project" value="InterPro"/>
</dbReference>
<name>A0A096B7Q3_FLAPL</name>
<dbReference type="eggNOG" id="COG3190">
    <property type="taxonomic scope" value="Bacteria"/>
</dbReference>
<evidence type="ECO:0000256" key="3">
    <source>
        <dbReference type="ARBA" id="ARBA00022692"/>
    </source>
</evidence>
<evidence type="ECO:0000256" key="4">
    <source>
        <dbReference type="ARBA" id="ARBA00022989"/>
    </source>
</evidence>
<keyword evidence="3 6" id="KW-0812">Transmembrane</keyword>
<evidence type="ECO:0000256" key="6">
    <source>
        <dbReference type="SAM" id="Phobius"/>
    </source>
</evidence>
<keyword evidence="8" id="KW-1185">Reference proteome</keyword>
<keyword evidence="2" id="KW-1003">Cell membrane</keyword>
<feature type="transmembrane region" description="Helical" evidence="6">
    <location>
        <begin position="6"/>
        <end position="26"/>
    </location>
</feature>
<dbReference type="HOGENOM" id="CLU_152430_2_0_9"/>
<comment type="caution">
    <text evidence="7">The sequence shown here is derived from an EMBL/GenBank/DDBJ whole genome shotgun (WGS) entry which is preliminary data.</text>
</comment>
<evidence type="ECO:0000313" key="7">
    <source>
        <dbReference type="EMBL" id="KGF55090.1"/>
    </source>
</evidence>
<dbReference type="PATRIC" id="fig|742738.3.peg.2326"/>
<dbReference type="GO" id="GO:0016020">
    <property type="term" value="C:membrane"/>
    <property type="evidence" value="ECO:0007669"/>
    <property type="project" value="InterPro"/>
</dbReference>
<comment type="subcellular location">
    <subcellularLocation>
        <location evidence="1">Cell membrane</location>
    </subcellularLocation>
</comment>